<comment type="caution">
    <text evidence="3">The sequence shown here is derived from an EMBL/GenBank/DDBJ whole genome shotgun (WGS) entry which is preliminary data.</text>
</comment>
<evidence type="ECO:0000313" key="3">
    <source>
        <dbReference type="EMBL" id="RDX97957.1"/>
    </source>
</evidence>
<dbReference type="PANTHER" id="PTHR48154">
    <property type="entry name" value="PROTEIN, PUTATIVE-RELATED"/>
    <property type="match status" value="1"/>
</dbReference>
<feature type="domain" description="DUF7745" evidence="2">
    <location>
        <begin position="25"/>
        <end position="191"/>
    </location>
</feature>
<dbReference type="InterPro" id="IPR056647">
    <property type="entry name" value="DUF7745"/>
</dbReference>
<feature type="non-terminal residue" evidence="3">
    <location>
        <position position="1"/>
    </location>
</feature>
<gene>
    <name evidence="3" type="ORF">CR513_19201</name>
</gene>
<evidence type="ECO:0000256" key="1">
    <source>
        <dbReference type="SAM" id="MobiDB-lite"/>
    </source>
</evidence>
<evidence type="ECO:0000313" key="4">
    <source>
        <dbReference type="Proteomes" id="UP000257109"/>
    </source>
</evidence>
<organism evidence="3 4">
    <name type="scientific">Mucuna pruriens</name>
    <name type="common">Velvet bean</name>
    <name type="synonym">Dolichos pruriens</name>
    <dbReference type="NCBI Taxonomy" id="157652"/>
    <lineage>
        <taxon>Eukaryota</taxon>
        <taxon>Viridiplantae</taxon>
        <taxon>Streptophyta</taxon>
        <taxon>Embryophyta</taxon>
        <taxon>Tracheophyta</taxon>
        <taxon>Spermatophyta</taxon>
        <taxon>Magnoliopsida</taxon>
        <taxon>eudicotyledons</taxon>
        <taxon>Gunneridae</taxon>
        <taxon>Pentapetalae</taxon>
        <taxon>rosids</taxon>
        <taxon>fabids</taxon>
        <taxon>Fabales</taxon>
        <taxon>Fabaceae</taxon>
        <taxon>Papilionoideae</taxon>
        <taxon>50 kb inversion clade</taxon>
        <taxon>NPAAA clade</taxon>
        <taxon>indigoferoid/millettioid clade</taxon>
        <taxon>Phaseoleae</taxon>
        <taxon>Mucuna</taxon>
    </lineage>
</organism>
<dbReference type="Pfam" id="PF24924">
    <property type="entry name" value="DUF7745"/>
    <property type="match status" value="2"/>
</dbReference>
<feature type="region of interest" description="Disordered" evidence="1">
    <location>
        <begin position="296"/>
        <end position="318"/>
    </location>
</feature>
<dbReference type="EMBL" id="QJKJ01003541">
    <property type="protein sequence ID" value="RDX97957.1"/>
    <property type="molecule type" value="Genomic_DNA"/>
</dbReference>
<accession>A0A371H5B1</accession>
<name>A0A371H5B1_MUCPR</name>
<protein>
    <recommendedName>
        <fullName evidence="2">DUF7745 domain-containing protein</fullName>
    </recommendedName>
</protein>
<dbReference type="AlphaFoldDB" id="A0A371H5B1"/>
<proteinExistence type="predicted"/>
<evidence type="ECO:0000259" key="2">
    <source>
        <dbReference type="Pfam" id="PF24924"/>
    </source>
</evidence>
<feature type="domain" description="DUF7745" evidence="2">
    <location>
        <begin position="199"/>
        <end position="255"/>
    </location>
</feature>
<dbReference type="OrthoDB" id="983711at2759"/>
<sequence length="318" mass="36604">MATEIGYEIQKLRPIHARTPDLVSLRQWGSRLKGEWRRTFKEKYGNLVGLLKIKVQPEALSTLTQYYDPPLKCFSFRDFQLAPTLEEYERILGMPLARSSRYLFKGQYPSWAIVAKLLRMSESEIRKEKKSQNGLKSIPRANLEGKLGQLHRQGDWGAFMDVFKLLIYDIVLFPYIKDHIDLAVVDAFLPKTDNGENPTMSKAEWTNHLDEATEKSIRWYPRLNERDDTIFRCGGFPNVPLMGTQGAINYNPELATPWPYHHLRKLLPPLSSMTWEHRTGGVSGIYDMSGGMLFERDPNGDPRVTAPHPVTRPGFETH</sequence>
<dbReference type="Proteomes" id="UP000257109">
    <property type="component" value="Unassembled WGS sequence"/>
</dbReference>
<keyword evidence="4" id="KW-1185">Reference proteome</keyword>
<dbReference type="PANTHER" id="PTHR48154:SF1">
    <property type="entry name" value="PROTEIN, PUTATIVE-RELATED"/>
    <property type="match status" value="1"/>
</dbReference>
<reference evidence="3" key="1">
    <citation type="submission" date="2018-05" db="EMBL/GenBank/DDBJ databases">
        <title>Draft genome of Mucuna pruriens seed.</title>
        <authorList>
            <person name="Nnadi N.E."/>
            <person name="Vos R."/>
            <person name="Hasami M.H."/>
            <person name="Devisetty U.K."/>
            <person name="Aguiy J.C."/>
        </authorList>
    </citation>
    <scope>NUCLEOTIDE SEQUENCE [LARGE SCALE GENOMIC DNA]</scope>
    <source>
        <strain evidence="3">JCA_2017</strain>
    </source>
</reference>